<keyword evidence="1" id="KW-0732">Signal</keyword>
<dbReference type="Gene3D" id="1.20.1260.10">
    <property type="match status" value="1"/>
</dbReference>
<organism evidence="3 4">
    <name type="scientific">Rubrivivax gelatinosus</name>
    <name type="common">Rhodocyclus gelatinosus</name>
    <name type="synonym">Rhodopseudomonas gelatinosa</name>
    <dbReference type="NCBI Taxonomy" id="28068"/>
    <lineage>
        <taxon>Bacteria</taxon>
        <taxon>Pseudomonadati</taxon>
        <taxon>Pseudomonadota</taxon>
        <taxon>Betaproteobacteria</taxon>
        <taxon>Burkholderiales</taxon>
        <taxon>Sphaerotilaceae</taxon>
        <taxon>Rubrivivax</taxon>
    </lineage>
</organism>
<evidence type="ECO:0000259" key="2">
    <source>
        <dbReference type="Pfam" id="PF13628"/>
    </source>
</evidence>
<feature type="signal peptide" evidence="1">
    <location>
        <begin position="1"/>
        <end position="24"/>
    </location>
</feature>
<dbReference type="Proteomes" id="UP001041814">
    <property type="component" value="Unassembled WGS sequence"/>
</dbReference>
<protein>
    <recommendedName>
        <fullName evidence="2">DUF4142 domain-containing protein</fullName>
    </recommendedName>
</protein>
<feature type="chain" id="PRO_5045326602" description="DUF4142 domain-containing protein" evidence="1">
    <location>
        <begin position="25"/>
        <end position="195"/>
    </location>
</feature>
<gene>
    <name evidence="3" type="ORF">CKO43_01085</name>
</gene>
<keyword evidence="4" id="KW-1185">Reference proteome</keyword>
<evidence type="ECO:0000256" key="1">
    <source>
        <dbReference type="SAM" id="SignalP"/>
    </source>
</evidence>
<comment type="caution">
    <text evidence="3">The sequence shown here is derived from an EMBL/GenBank/DDBJ whole genome shotgun (WGS) entry which is preliminary data.</text>
</comment>
<dbReference type="Pfam" id="PF13628">
    <property type="entry name" value="DUF4142"/>
    <property type="match status" value="1"/>
</dbReference>
<sequence>MIDTRMQRAALAAVLISFAAAAGAQSTAQQPAAGASAGAAKATATGRDVARGDRQFLEHAAAGGMAEVALGNMAKERASNPQVRQFGERMVQDHTGANQEVTRLAVARGVGTPAESDRRQRRSLDKLSQLKGAEFDREFMKAMVDDHERTVELFEKQSRSGDDAELKAFATKTLPTLRDHLQAARALHDTVAKAR</sequence>
<dbReference type="EMBL" id="NRRU01000002">
    <property type="protein sequence ID" value="MBK1711371.1"/>
    <property type="molecule type" value="Genomic_DNA"/>
</dbReference>
<dbReference type="InterPro" id="IPR012347">
    <property type="entry name" value="Ferritin-like"/>
</dbReference>
<dbReference type="InterPro" id="IPR025419">
    <property type="entry name" value="DUF4142"/>
</dbReference>
<reference evidence="3" key="1">
    <citation type="submission" date="2017-08" db="EMBL/GenBank/DDBJ databases">
        <authorList>
            <person name="Imhoff J.F."/>
            <person name="Rahn T."/>
            <person name="Kuenzel S."/>
            <person name="Neulinger S.C."/>
        </authorList>
    </citation>
    <scope>NUCLEOTIDE SEQUENCE</scope>
    <source>
        <strain evidence="3">IM 151</strain>
    </source>
</reference>
<name>A0ABS1DNS7_RUBGE</name>
<evidence type="ECO:0000313" key="3">
    <source>
        <dbReference type="EMBL" id="MBK1711371.1"/>
    </source>
</evidence>
<dbReference type="PANTHER" id="PTHR38593">
    <property type="entry name" value="BLR2558 PROTEIN"/>
    <property type="match status" value="1"/>
</dbReference>
<proteinExistence type="predicted"/>
<reference evidence="3" key="2">
    <citation type="journal article" date="2020" name="Microorganisms">
        <title>Osmotic Adaptation and Compatible Solute Biosynthesis of Phototrophic Bacteria as Revealed from Genome Analyses.</title>
        <authorList>
            <person name="Imhoff J.F."/>
            <person name="Rahn T."/>
            <person name="Kunzel S."/>
            <person name="Keller A."/>
            <person name="Neulinger S.C."/>
        </authorList>
    </citation>
    <scope>NUCLEOTIDE SEQUENCE</scope>
    <source>
        <strain evidence="3">IM 151</strain>
    </source>
</reference>
<evidence type="ECO:0000313" key="4">
    <source>
        <dbReference type="Proteomes" id="UP001041814"/>
    </source>
</evidence>
<accession>A0ABS1DNS7</accession>
<dbReference type="PANTHER" id="PTHR38593:SF1">
    <property type="entry name" value="BLR2558 PROTEIN"/>
    <property type="match status" value="1"/>
</dbReference>
<dbReference type="RefSeq" id="WP_200225537.1">
    <property type="nucleotide sequence ID" value="NZ_NRRT01000001.1"/>
</dbReference>
<feature type="domain" description="DUF4142" evidence="2">
    <location>
        <begin position="53"/>
        <end position="187"/>
    </location>
</feature>